<name>A0A7R8WVS8_9CRUS</name>
<comment type="function">
    <text evidence="2">Catalyzes the cofactor-independent reversible oxidation of gamma-hydroxybutyrate (GHB) to succinic semialdehyde (SSA) coupled to reduction of 2-ketoglutarate (2-KG) to D-2-hydroxyglutarate (D-2-HG). L-3-hydroxybutyrate (L-3-OHB) is also a substrate for HOT when using 2-KG as hydrogen acceptor, resulting in the formation of D-2-HG.</text>
</comment>
<dbReference type="InterPro" id="IPR001670">
    <property type="entry name" value="ADH_Fe/GldA"/>
</dbReference>
<dbReference type="InterPro" id="IPR056798">
    <property type="entry name" value="ADH_Fe_C"/>
</dbReference>
<evidence type="ECO:0000256" key="1">
    <source>
        <dbReference type="ARBA" id="ARBA00023002"/>
    </source>
</evidence>
<dbReference type="CDD" id="cd08184">
    <property type="entry name" value="Fe-ADH_KdnB-like"/>
    <property type="match status" value="1"/>
</dbReference>
<organism evidence="5">
    <name type="scientific">Cyprideis torosa</name>
    <dbReference type="NCBI Taxonomy" id="163714"/>
    <lineage>
        <taxon>Eukaryota</taxon>
        <taxon>Metazoa</taxon>
        <taxon>Ecdysozoa</taxon>
        <taxon>Arthropoda</taxon>
        <taxon>Crustacea</taxon>
        <taxon>Oligostraca</taxon>
        <taxon>Ostracoda</taxon>
        <taxon>Podocopa</taxon>
        <taxon>Podocopida</taxon>
        <taxon>Cytherocopina</taxon>
        <taxon>Cytheroidea</taxon>
        <taxon>Cytherideidae</taxon>
        <taxon>Cyprideis</taxon>
    </lineage>
</organism>
<evidence type="ECO:0000256" key="2">
    <source>
        <dbReference type="ARBA" id="ARBA00024921"/>
    </source>
</evidence>
<dbReference type="Pfam" id="PF25137">
    <property type="entry name" value="ADH_Fe_C"/>
    <property type="match status" value="1"/>
</dbReference>
<feature type="domain" description="Alcohol dehydrogenase iron-type/glycerol dehydrogenase GldA" evidence="3">
    <location>
        <begin position="98"/>
        <end position="222"/>
    </location>
</feature>
<protein>
    <recommendedName>
        <fullName evidence="6">Alcohol dehydrogenase</fullName>
    </recommendedName>
</protein>
<feature type="domain" description="Fe-containing alcohol dehydrogenase-like C-terminal" evidence="4">
    <location>
        <begin position="235"/>
        <end position="344"/>
    </location>
</feature>
<keyword evidence="1" id="KW-0560">Oxidoreductase</keyword>
<dbReference type="EMBL" id="OB672603">
    <property type="protein sequence ID" value="CAD7235411.1"/>
    <property type="molecule type" value="Genomic_DNA"/>
</dbReference>
<evidence type="ECO:0000259" key="4">
    <source>
        <dbReference type="Pfam" id="PF25137"/>
    </source>
</evidence>
<dbReference type="Gene3D" id="3.40.50.1970">
    <property type="match status" value="1"/>
</dbReference>
<dbReference type="PANTHER" id="PTHR11496">
    <property type="entry name" value="ALCOHOL DEHYDROGENASE"/>
    <property type="match status" value="1"/>
</dbReference>
<dbReference type="Pfam" id="PF00465">
    <property type="entry name" value="Fe-ADH"/>
    <property type="match status" value="1"/>
</dbReference>
<dbReference type="PANTHER" id="PTHR11496:SF104">
    <property type="entry name" value="3-DEOXY-ALPHA-D-MANNO-OCTULOSONATE 8-OXIDASE"/>
    <property type="match status" value="1"/>
</dbReference>
<dbReference type="InterPro" id="IPR039697">
    <property type="entry name" value="Alcohol_dehydrogenase_Fe"/>
</dbReference>
<dbReference type="Gene3D" id="1.20.1090.10">
    <property type="entry name" value="Dehydroquinate synthase-like - alpha domain"/>
    <property type="match status" value="1"/>
</dbReference>
<evidence type="ECO:0008006" key="6">
    <source>
        <dbReference type="Google" id="ProtNLM"/>
    </source>
</evidence>
<dbReference type="OrthoDB" id="339764at2759"/>
<gene>
    <name evidence="5" type="ORF">CTOB1V02_LOCUS13226</name>
</gene>
<reference evidence="5" key="1">
    <citation type="submission" date="2020-11" db="EMBL/GenBank/DDBJ databases">
        <authorList>
            <person name="Tran Van P."/>
        </authorList>
    </citation>
    <scope>NUCLEOTIDE SEQUENCE</scope>
</reference>
<dbReference type="GO" id="GO:0046872">
    <property type="term" value="F:metal ion binding"/>
    <property type="evidence" value="ECO:0007669"/>
    <property type="project" value="InterPro"/>
</dbReference>
<dbReference type="AlphaFoldDB" id="A0A7R8WVS8"/>
<dbReference type="GO" id="GO:0004022">
    <property type="term" value="F:alcohol dehydrogenase (NAD+) activity"/>
    <property type="evidence" value="ECO:0007669"/>
    <property type="project" value="TreeGrafter"/>
</dbReference>
<sequence length="405" mass="45343">MKADGLAGFDYWYKNMYHYINQWDHVKELKSSQKLAIHECGAPQDYAKLELPMSEQVIGRLISFAQLGDIIQPKRKENNGYFVFLVDKYFEGKSLPDQLPVEGKDRLIFVDVEEHEPTTDQVDGIRDELLEYNGLPSGLVGIGGGSVMDIAKAVSVMLNQPGYSPQYQGLNLAVNPGVYHVGVPTVAGTGSECSITAVLTGPEKKLGIKCEWTPFDQIILDPDLVATVPKNQWFYTGMDTFIHDEESKSGIFYNTFAAAYGDKSLALCEEIFLGPNAGQNPENDEKLMIASLFGGLSLTYSEVGACHALSYGLSYVFGDRHGYANCIAFNHLEEFYGDGVKKFKEMVARHEVPLPQNRAANWTEDEIMKMAQVAYNLPHMWHHALGEDWKNKISVEKIADLYRRM</sequence>
<dbReference type="SUPFAM" id="SSF56796">
    <property type="entry name" value="Dehydroquinate synthase-like"/>
    <property type="match status" value="1"/>
</dbReference>
<accession>A0A7R8WVS8</accession>
<evidence type="ECO:0000259" key="3">
    <source>
        <dbReference type="Pfam" id="PF00465"/>
    </source>
</evidence>
<proteinExistence type="predicted"/>
<evidence type="ECO:0000313" key="5">
    <source>
        <dbReference type="EMBL" id="CAD7235411.1"/>
    </source>
</evidence>